<feature type="compositionally biased region" description="Low complexity" evidence="1">
    <location>
        <begin position="93"/>
        <end position="107"/>
    </location>
</feature>
<feature type="chain" id="PRO_5046621660" description="Glycine-rich cell wall protein" evidence="2">
    <location>
        <begin position="33"/>
        <end position="153"/>
    </location>
</feature>
<feature type="region of interest" description="Disordered" evidence="1">
    <location>
        <begin position="45"/>
        <end position="112"/>
    </location>
</feature>
<evidence type="ECO:0000313" key="3">
    <source>
        <dbReference type="EMBL" id="MBP2234066.1"/>
    </source>
</evidence>
<evidence type="ECO:0000256" key="1">
    <source>
        <dbReference type="SAM" id="MobiDB-lite"/>
    </source>
</evidence>
<feature type="signal peptide" evidence="2">
    <location>
        <begin position="1"/>
        <end position="32"/>
    </location>
</feature>
<organism evidence="3 4">
    <name type="scientific">Sinorhizobium kostiense</name>
    <dbReference type="NCBI Taxonomy" id="76747"/>
    <lineage>
        <taxon>Bacteria</taxon>
        <taxon>Pseudomonadati</taxon>
        <taxon>Pseudomonadota</taxon>
        <taxon>Alphaproteobacteria</taxon>
        <taxon>Hyphomicrobiales</taxon>
        <taxon>Rhizobiaceae</taxon>
        <taxon>Sinorhizobium/Ensifer group</taxon>
        <taxon>Sinorhizobium</taxon>
    </lineage>
</organism>
<reference evidence="3 4" key="1">
    <citation type="submission" date="2021-03" db="EMBL/GenBank/DDBJ databases">
        <title>Genomic Encyclopedia of Type Strains, Phase IV (KMG-IV): sequencing the most valuable type-strain genomes for metagenomic binning, comparative biology and taxonomic classification.</title>
        <authorList>
            <person name="Goeker M."/>
        </authorList>
    </citation>
    <scope>NUCLEOTIDE SEQUENCE [LARGE SCALE GENOMIC DNA]</scope>
    <source>
        <strain evidence="3 4">DSM 13372</strain>
    </source>
</reference>
<gene>
    <name evidence="3" type="ORF">J2Z31_000556</name>
</gene>
<feature type="compositionally biased region" description="Gly residues" evidence="1">
    <location>
        <begin position="53"/>
        <end position="76"/>
    </location>
</feature>
<name>A0ABS4QTU2_9HYPH</name>
<protein>
    <recommendedName>
        <fullName evidence="5">Glycine-rich cell wall protein</fullName>
    </recommendedName>
</protein>
<dbReference type="RefSeq" id="WP_209600341.1">
    <property type="nucleotide sequence ID" value="NZ_JAGILA010000001.1"/>
</dbReference>
<evidence type="ECO:0008006" key="5">
    <source>
        <dbReference type="Google" id="ProtNLM"/>
    </source>
</evidence>
<evidence type="ECO:0000256" key="2">
    <source>
        <dbReference type="SAM" id="SignalP"/>
    </source>
</evidence>
<dbReference type="EMBL" id="JAGILA010000001">
    <property type="protein sequence ID" value="MBP2234066.1"/>
    <property type="molecule type" value="Genomic_DNA"/>
</dbReference>
<accession>A0ABS4QTU2</accession>
<evidence type="ECO:0000313" key="4">
    <source>
        <dbReference type="Proteomes" id="UP000730739"/>
    </source>
</evidence>
<proteinExistence type="predicted"/>
<sequence length="153" mass="15675">MTFHRKTKTTRRKTIAVLFAASIGFVALPYKATISGSTLEVEPQAALAKNEGNGNGGGRGNGGGSGRGGGNEGGSGKGRDSSSGSRAGGSSGGASARGASVGNRGSALRVRHAKGISEEIKDGRYIMKDAHGRTIVNRRATKDDQERLLSFID</sequence>
<dbReference type="Proteomes" id="UP000730739">
    <property type="component" value="Unassembled WGS sequence"/>
</dbReference>
<keyword evidence="4" id="KW-1185">Reference proteome</keyword>
<keyword evidence="2" id="KW-0732">Signal</keyword>
<comment type="caution">
    <text evidence="3">The sequence shown here is derived from an EMBL/GenBank/DDBJ whole genome shotgun (WGS) entry which is preliminary data.</text>
</comment>